<keyword evidence="3" id="KW-1185">Reference proteome</keyword>
<dbReference type="EMBL" id="JBHMAS010000048">
    <property type="protein sequence ID" value="MFB9781436.1"/>
    <property type="molecule type" value="Genomic_DNA"/>
</dbReference>
<keyword evidence="1" id="KW-0732">Signal</keyword>
<reference evidence="2 3" key="1">
    <citation type="submission" date="2024-09" db="EMBL/GenBank/DDBJ databases">
        <authorList>
            <person name="Sun Q."/>
            <person name="Mori K."/>
        </authorList>
    </citation>
    <scope>NUCLEOTIDE SEQUENCE [LARGE SCALE GENOMIC DNA]</scope>
    <source>
        <strain evidence="2 3">JCM 11411</strain>
    </source>
</reference>
<evidence type="ECO:0000313" key="3">
    <source>
        <dbReference type="Proteomes" id="UP001589587"/>
    </source>
</evidence>
<sequence length="124" mass="13261">MSRSRMAVAALMIPVAAGAVAVLGAGAASALEPYSGEGYVAVRFDENETRFISATNAGELLDLIPNEFWSVSLEEGSVFENEEYVTSATIDQLVDEAAARGGMISFTINDPAIWSKNISIIQQW</sequence>
<proteinExistence type="predicted"/>
<comment type="caution">
    <text evidence="2">The sequence shown here is derived from an EMBL/GenBank/DDBJ whole genome shotgun (WGS) entry which is preliminary data.</text>
</comment>
<evidence type="ECO:0000313" key="2">
    <source>
        <dbReference type="EMBL" id="MFB9781436.1"/>
    </source>
</evidence>
<evidence type="ECO:0000256" key="1">
    <source>
        <dbReference type="SAM" id="SignalP"/>
    </source>
</evidence>
<name>A0ABV5XG52_9NOCA</name>
<feature type="signal peptide" evidence="1">
    <location>
        <begin position="1"/>
        <end position="21"/>
    </location>
</feature>
<organism evidence="2 3">
    <name type="scientific">Rhodococcus baikonurensis</name>
    <dbReference type="NCBI Taxonomy" id="172041"/>
    <lineage>
        <taxon>Bacteria</taxon>
        <taxon>Bacillati</taxon>
        <taxon>Actinomycetota</taxon>
        <taxon>Actinomycetes</taxon>
        <taxon>Mycobacteriales</taxon>
        <taxon>Nocardiaceae</taxon>
        <taxon>Rhodococcus</taxon>
        <taxon>Rhodococcus erythropolis group</taxon>
    </lineage>
</organism>
<feature type="chain" id="PRO_5045574792" evidence="1">
    <location>
        <begin position="22"/>
        <end position="124"/>
    </location>
</feature>
<protein>
    <submittedName>
        <fullName evidence="2">Uncharacterized protein</fullName>
    </submittedName>
</protein>
<gene>
    <name evidence="2" type="ORF">ACFFQ6_17240</name>
</gene>
<accession>A0ABV5XG52</accession>
<dbReference type="Proteomes" id="UP001589587">
    <property type="component" value="Unassembled WGS sequence"/>
</dbReference>
<dbReference type="RefSeq" id="WP_155419187.1">
    <property type="nucleotide sequence ID" value="NZ_JBHMAS010000048.1"/>
</dbReference>